<dbReference type="PIRSF" id="PIRSF021320">
    <property type="entry name" value="DUF984"/>
    <property type="match status" value="1"/>
</dbReference>
<protein>
    <recommendedName>
        <fullName evidence="1">ASCH domain-containing protein</fullName>
    </recommendedName>
</protein>
<dbReference type="PANTHER" id="PTHR39203">
    <property type="entry name" value="CYTOPLASMIC PROTEIN-RELATED"/>
    <property type="match status" value="1"/>
</dbReference>
<evidence type="ECO:0000259" key="1">
    <source>
        <dbReference type="SMART" id="SM01022"/>
    </source>
</evidence>
<dbReference type="PANTHER" id="PTHR39203:SF1">
    <property type="entry name" value="CYTOPLASMIC PROTEIN"/>
    <property type="match status" value="1"/>
</dbReference>
<organism evidence="2">
    <name type="scientific">Lactiplantibacillus pentosus MP-10</name>
    <dbReference type="NCBI Taxonomy" id="1028490"/>
    <lineage>
        <taxon>Bacteria</taxon>
        <taxon>Bacillati</taxon>
        <taxon>Bacillota</taxon>
        <taxon>Bacilli</taxon>
        <taxon>Lactobacillales</taxon>
        <taxon>Lactobacillaceae</taxon>
        <taxon>Lactiplantibacillus</taxon>
    </lineage>
</organism>
<dbReference type="SMART" id="SM01022">
    <property type="entry name" value="ASCH"/>
    <property type="match status" value="1"/>
</dbReference>
<dbReference type="AlphaFoldDB" id="F6ITK6"/>
<dbReference type="CDD" id="cd06553">
    <property type="entry name" value="ASCH_Ef3133_like"/>
    <property type="match status" value="1"/>
</dbReference>
<dbReference type="EMBL" id="FR871774">
    <property type="protein sequence ID" value="CCB81890.1"/>
    <property type="molecule type" value="Genomic_DNA"/>
</dbReference>
<sequence length="158" mass="17618">MTGMPAQSAEQLWKAYNETTDTQGASYQTRWFGQQNNPQEVQALTDAILAGTKTATTTPLDTFTAEQVAIPQVGDYNVLLNGDMKPVAIIKTVVSELIPFYRISAEHAYHEGEGDRSIGDWRKRKTDEFTPTLEEHGKNLSSDTPMVSEVFEVVYRAD</sequence>
<dbReference type="SUPFAM" id="SSF88697">
    <property type="entry name" value="PUA domain-like"/>
    <property type="match status" value="1"/>
</dbReference>
<reference evidence="2" key="1">
    <citation type="journal article" date="2011" name="J. Bacteriol.">
        <title>Annotated genome sequence of Lactobacillus pentosus MP-10, which has probiotic potential, from naturally fermented Alorena green table olives.</title>
        <authorList>
            <person name="Abriouel H."/>
            <person name="Benomar N."/>
            <person name="Perez Pulido R."/>
            <person name="Canamero M.M."/>
            <person name="Galvez A."/>
        </authorList>
    </citation>
    <scope>NUCLEOTIDE SEQUENCE</scope>
    <source>
        <strain evidence="2">MP-10</strain>
    </source>
</reference>
<gene>
    <name evidence="2" type="ORF">LPE_00902</name>
</gene>
<name>F6ITK6_LACPE</name>
<dbReference type="InterPro" id="IPR015947">
    <property type="entry name" value="PUA-like_sf"/>
</dbReference>
<accession>F6ITK6</accession>
<dbReference type="Pfam" id="PF04266">
    <property type="entry name" value="ASCH"/>
    <property type="match status" value="1"/>
</dbReference>
<dbReference type="InterPro" id="IPR009326">
    <property type="entry name" value="DUF984"/>
</dbReference>
<feature type="domain" description="ASCH" evidence="1">
    <location>
        <begin position="30"/>
        <end position="155"/>
    </location>
</feature>
<proteinExistence type="predicted"/>
<dbReference type="InterPro" id="IPR007374">
    <property type="entry name" value="ASCH_domain"/>
</dbReference>
<dbReference type="Gene3D" id="3.10.400.10">
    <property type="entry name" value="Sulfate adenylyltransferase"/>
    <property type="match status" value="1"/>
</dbReference>
<evidence type="ECO:0000313" key="2">
    <source>
        <dbReference type="EMBL" id="CCB81890.1"/>
    </source>
</evidence>